<dbReference type="CDD" id="cd00174">
    <property type="entry name" value="SH3"/>
    <property type="match status" value="1"/>
</dbReference>
<dbReference type="PIRSF" id="PIRSF034961">
    <property type="entry name" value="UCP034961_SH3_2"/>
    <property type="match status" value="1"/>
</dbReference>
<dbReference type="PROSITE" id="PS50002">
    <property type="entry name" value="SH3"/>
    <property type="match status" value="1"/>
</dbReference>
<evidence type="ECO:0000313" key="3">
    <source>
        <dbReference type="EMBL" id="GHE42416.1"/>
    </source>
</evidence>
<protein>
    <recommendedName>
        <fullName evidence="2">SH3 domain-containing protein</fullName>
    </recommendedName>
</protein>
<dbReference type="EMBL" id="BNCF01000017">
    <property type="protein sequence ID" value="GHE42416.1"/>
    <property type="molecule type" value="Genomic_DNA"/>
</dbReference>
<proteinExistence type="predicted"/>
<dbReference type="OrthoDB" id="1030757at2"/>
<evidence type="ECO:0000256" key="1">
    <source>
        <dbReference type="ARBA" id="ARBA00022443"/>
    </source>
</evidence>
<keyword evidence="1" id="KW-0728">SH3 domain</keyword>
<dbReference type="Gene3D" id="2.30.30.40">
    <property type="entry name" value="SH3 Domains"/>
    <property type="match status" value="1"/>
</dbReference>
<feature type="domain" description="SH3" evidence="2">
    <location>
        <begin position="58"/>
        <end position="114"/>
    </location>
</feature>
<evidence type="ECO:0000313" key="4">
    <source>
        <dbReference type="Proteomes" id="UP000636453"/>
    </source>
</evidence>
<name>A0A919DHD4_9GAMM</name>
<reference evidence="3" key="1">
    <citation type="journal article" date="2014" name="Int. J. Syst. Evol. Microbiol.">
        <title>Complete genome sequence of Corynebacterium casei LMG S-19264T (=DSM 44701T), isolated from a smear-ripened cheese.</title>
        <authorList>
            <consortium name="US DOE Joint Genome Institute (JGI-PGF)"/>
            <person name="Walter F."/>
            <person name="Albersmeier A."/>
            <person name="Kalinowski J."/>
            <person name="Ruckert C."/>
        </authorList>
    </citation>
    <scope>NUCLEOTIDE SEQUENCE</scope>
    <source>
        <strain evidence="3">KCTC 32020</strain>
    </source>
</reference>
<sequence length="117" mass="13237">MRARVIREYRTQYRNPIGFRAGETVRTGARDGEWPAFVWTTTADGNAGWAPVEWLRPLGGDRAEALRDYSARELDAAAGDEVALRHEHGGWWWATHADGREGWLPATHLEIRGEPRA</sequence>
<dbReference type="InterPro" id="IPR036028">
    <property type="entry name" value="SH3-like_dom_sf"/>
</dbReference>
<accession>A0A919DHD4</accession>
<dbReference type="RefSeq" id="WP_146474469.1">
    <property type="nucleotide sequence ID" value="NZ_BNCF01000017.1"/>
</dbReference>
<dbReference type="SMART" id="SM00326">
    <property type="entry name" value="SH3"/>
    <property type="match status" value="1"/>
</dbReference>
<comment type="caution">
    <text evidence="3">The sequence shown here is derived from an EMBL/GenBank/DDBJ whole genome shotgun (WGS) entry which is preliminary data.</text>
</comment>
<gene>
    <name evidence="3" type="ORF">GCM10007167_25450</name>
</gene>
<dbReference type="Pfam" id="PF07653">
    <property type="entry name" value="SH3_2"/>
    <property type="match status" value="2"/>
</dbReference>
<evidence type="ECO:0000259" key="2">
    <source>
        <dbReference type="PROSITE" id="PS50002"/>
    </source>
</evidence>
<dbReference type="InterPro" id="IPR014593">
    <property type="entry name" value="UCP034961_SH3_2"/>
</dbReference>
<dbReference type="InterPro" id="IPR001452">
    <property type="entry name" value="SH3_domain"/>
</dbReference>
<dbReference type="Proteomes" id="UP000636453">
    <property type="component" value="Unassembled WGS sequence"/>
</dbReference>
<keyword evidence="4" id="KW-1185">Reference proteome</keyword>
<organism evidence="3 4">
    <name type="scientific">Vulcaniibacterium thermophilum</name>
    <dbReference type="NCBI Taxonomy" id="1169913"/>
    <lineage>
        <taxon>Bacteria</taxon>
        <taxon>Pseudomonadati</taxon>
        <taxon>Pseudomonadota</taxon>
        <taxon>Gammaproteobacteria</taxon>
        <taxon>Lysobacterales</taxon>
        <taxon>Lysobacteraceae</taxon>
        <taxon>Vulcaniibacterium</taxon>
    </lineage>
</organism>
<dbReference type="SUPFAM" id="SSF50044">
    <property type="entry name" value="SH3-domain"/>
    <property type="match status" value="2"/>
</dbReference>
<reference evidence="3" key="2">
    <citation type="submission" date="2020-09" db="EMBL/GenBank/DDBJ databases">
        <authorList>
            <person name="Sun Q."/>
            <person name="Kim S."/>
        </authorList>
    </citation>
    <scope>NUCLEOTIDE SEQUENCE</scope>
    <source>
        <strain evidence="3">KCTC 32020</strain>
    </source>
</reference>
<dbReference type="AlphaFoldDB" id="A0A919DHD4"/>